<protein>
    <recommendedName>
        <fullName evidence="1">F-box domain-containing protein</fullName>
    </recommendedName>
</protein>
<dbReference type="InterPro" id="IPR001810">
    <property type="entry name" value="F-box_dom"/>
</dbReference>
<reference evidence="4" key="2">
    <citation type="submission" date="2020-04" db="EMBL/GenBank/DDBJ databases">
        <authorList>
            <consortium name="NCBI Genome Project"/>
        </authorList>
    </citation>
    <scope>NUCLEOTIDE SEQUENCE</scope>
    <source>
        <strain evidence="4">CBS 304.34</strain>
    </source>
</reference>
<organism evidence="2">
    <name type="scientific">Mytilinidion resinicola</name>
    <dbReference type="NCBI Taxonomy" id="574789"/>
    <lineage>
        <taxon>Eukaryota</taxon>
        <taxon>Fungi</taxon>
        <taxon>Dikarya</taxon>
        <taxon>Ascomycota</taxon>
        <taxon>Pezizomycotina</taxon>
        <taxon>Dothideomycetes</taxon>
        <taxon>Pleosporomycetidae</taxon>
        <taxon>Mytilinidiales</taxon>
        <taxon>Mytilinidiaceae</taxon>
        <taxon>Mytilinidion</taxon>
    </lineage>
</organism>
<sequence length="133" mass="14787">MTESNFSDDDIFLHLSCRPRHILDNVIPVDESTKPTFTPFQRECRSSLGQLDKLPLEILHESLGYLHLQSLSRLSRVSLRGKAVVESLREHGNIVSAAGHTFEILNRARILGLHSVTTLHAALCSERSISCGA</sequence>
<evidence type="ECO:0000313" key="2">
    <source>
        <dbReference type="EMBL" id="KAF2807883.1"/>
    </source>
</evidence>
<reference evidence="4" key="3">
    <citation type="submission" date="2025-04" db="UniProtKB">
        <authorList>
            <consortium name="RefSeq"/>
        </authorList>
    </citation>
    <scope>IDENTIFICATION</scope>
    <source>
        <strain evidence="4">CBS 304.34</strain>
    </source>
</reference>
<keyword evidence="3" id="KW-1185">Reference proteome</keyword>
<gene>
    <name evidence="2 4" type="ORF">BDZ99DRAFT_478406</name>
</gene>
<dbReference type="PROSITE" id="PS50181">
    <property type="entry name" value="FBOX"/>
    <property type="match status" value="1"/>
</dbReference>
<dbReference type="EMBL" id="MU003704">
    <property type="protein sequence ID" value="KAF2807883.1"/>
    <property type="molecule type" value="Genomic_DNA"/>
</dbReference>
<reference evidence="2 4" key="1">
    <citation type="journal article" date="2020" name="Stud. Mycol.">
        <title>101 Dothideomycetes genomes: a test case for predicting lifestyles and emergence of pathogens.</title>
        <authorList>
            <person name="Haridas S."/>
            <person name="Albert R."/>
            <person name="Binder M."/>
            <person name="Bloem J."/>
            <person name="Labutti K."/>
            <person name="Salamov A."/>
            <person name="Andreopoulos B."/>
            <person name="Baker S."/>
            <person name="Barry K."/>
            <person name="Bills G."/>
            <person name="Bluhm B."/>
            <person name="Cannon C."/>
            <person name="Castanera R."/>
            <person name="Culley D."/>
            <person name="Daum C."/>
            <person name="Ezra D."/>
            <person name="Gonzalez J."/>
            <person name="Henrissat B."/>
            <person name="Kuo A."/>
            <person name="Liang C."/>
            <person name="Lipzen A."/>
            <person name="Lutzoni F."/>
            <person name="Magnuson J."/>
            <person name="Mondo S."/>
            <person name="Nolan M."/>
            <person name="Ohm R."/>
            <person name="Pangilinan J."/>
            <person name="Park H.-J."/>
            <person name="Ramirez L."/>
            <person name="Alfaro M."/>
            <person name="Sun H."/>
            <person name="Tritt A."/>
            <person name="Yoshinaga Y."/>
            <person name="Zwiers L.-H."/>
            <person name="Turgeon B."/>
            <person name="Goodwin S."/>
            <person name="Spatafora J."/>
            <person name="Crous P."/>
            <person name="Grigoriev I."/>
        </authorList>
    </citation>
    <scope>NUCLEOTIDE SEQUENCE</scope>
    <source>
        <strain evidence="2 4">CBS 304.34</strain>
    </source>
</reference>
<proteinExistence type="predicted"/>
<dbReference type="OrthoDB" id="2687876at2759"/>
<dbReference type="RefSeq" id="XP_033574847.1">
    <property type="nucleotide sequence ID" value="XM_033722174.1"/>
</dbReference>
<dbReference type="AlphaFoldDB" id="A0A6A6YH79"/>
<feature type="domain" description="F-box" evidence="1">
    <location>
        <begin position="48"/>
        <end position="105"/>
    </location>
</feature>
<accession>A0A6A6YH79</accession>
<dbReference type="Proteomes" id="UP000504636">
    <property type="component" value="Unplaced"/>
</dbReference>
<name>A0A6A6YH79_9PEZI</name>
<evidence type="ECO:0000313" key="4">
    <source>
        <dbReference type="RefSeq" id="XP_033574847.1"/>
    </source>
</evidence>
<dbReference type="GeneID" id="54463067"/>
<evidence type="ECO:0000259" key="1">
    <source>
        <dbReference type="PROSITE" id="PS50181"/>
    </source>
</evidence>
<evidence type="ECO:0000313" key="3">
    <source>
        <dbReference type="Proteomes" id="UP000504636"/>
    </source>
</evidence>